<sequence length="57" mass="6582">MSAALLMKLWEAKQNWWVAMQDCLATQEVCKRSGICKIELLRTIIPGLAIRWHPIIC</sequence>
<protein>
    <submittedName>
        <fullName evidence="1">Uncharacterized protein</fullName>
    </submittedName>
</protein>
<comment type="caution">
    <text evidence="1">The sequence shown here is derived from an EMBL/GenBank/DDBJ whole genome shotgun (WGS) entry which is preliminary data.</text>
</comment>
<organism evidence="1 2">
    <name type="scientific">Moniliophthora roreri</name>
    <name type="common">Frosty pod rot fungus</name>
    <name type="synonym">Monilia roreri</name>
    <dbReference type="NCBI Taxonomy" id="221103"/>
    <lineage>
        <taxon>Eukaryota</taxon>
        <taxon>Fungi</taxon>
        <taxon>Dikarya</taxon>
        <taxon>Basidiomycota</taxon>
        <taxon>Agaricomycotina</taxon>
        <taxon>Agaricomycetes</taxon>
        <taxon>Agaricomycetidae</taxon>
        <taxon>Agaricales</taxon>
        <taxon>Marasmiineae</taxon>
        <taxon>Marasmiaceae</taxon>
        <taxon>Moniliophthora</taxon>
    </lineage>
</organism>
<proteinExistence type="predicted"/>
<dbReference type="EMBL" id="LATX01001651">
    <property type="protein sequence ID" value="KTB39646.1"/>
    <property type="molecule type" value="Genomic_DNA"/>
</dbReference>
<evidence type="ECO:0000313" key="2">
    <source>
        <dbReference type="Proteomes" id="UP000054988"/>
    </source>
</evidence>
<gene>
    <name evidence="1" type="ORF">WG66_7772</name>
</gene>
<reference evidence="1 2" key="1">
    <citation type="submission" date="2015-12" db="EMBL/GenBank/DDBJ databases">
        <title>Draft genome sequence of Moniliophthora roreri, the causal agent of frosty pod rot of cacao.</title>
        <authorList>
            <person name="Aime M.C."/>
            <person name="Diaz-Valderrama J.R."/>
            <person name="Kijpornyongpan T."/>
            <person name="Phillips-Mora W."/>
        </authorList>
    </citation>
    <scope>NUCLEOTIDE SEQUENCE [LARGE SCALE GENOMIC DNA]</scope>
    <source>
        <strain evidence="1 2">MCA 2952</strain>
    </source>
</reference>
<name>A0A0W0FTY1_MONRR</name>
<accession>A0A0W0FTY1</accession>
<evidence type="ECO:0000313" key="1">
    <source>
        <dbReference type="EMBL" id="KTB39646.1"/>
    </source>
</evidence>
<dbReference type="Proteomes" id="UP000054988">
    <property type="component" value="Unassembled WGS sequence"/>
</dbReference>
<dbReference type="AlphaFoldDB" id="A0A0W0FTY1"/>